<keyword evidence="2" id="KW-1185">Reference proteome</keyword>
<sequence>MSRINSIDNEELEKFFNERHYEQEHLKKVFEQIAAGQSVETFKINEKNFVFSDMKDKALACYEGKNYGVCICKGNKYVVMVSSHDYHKGKDVVIYSKELVKFLEHGS</sequence>
<protein>
    <recommendedName>
        <fullName evidence="3">Profilin</fullName>
    </recommendedName>
</protein>
<dbReference type="OrthoDB" id="10521072at2759"/>
<proteinExistence type="predicted"/>
<dbReference type="EMBL" id="JWZT01003727">
    <property type="protein sequence ID" value="KII65778.1"/>
    <property type="molecule type" value="Genomic_DNA"/>
</dbReference>
<evidence type="ECO:0000313" key="2">
    <source>
        <dbReference type="Proteomes" id="UP000031668"/>
    </source>
</evidence>
<organism evidence="1 2">
    <name type="scientific">Thelohanellus kitauei</name>
    <name type="common">Myxosporean</name>
    <dbReference type="NCBI Taxonomy" id="669202"/>
    <lineage>
        <taxon>Eukaryota</taxon>
        <taxon>Metazoa</taxon>
        <taxon>Cnidaria</taxon>
        <taxon>Myxozoa</taxon>
        <taxon>Myxosporea</taxon>
        <taxon>Bivalvulida</taxon>
        <taxon>Platysporina</taxon>
        <taxon>Myxobolidae</taxon>
        <taxon>Thelohanellus</taxon>
    </lineage>
</organism>
<evidence type="ECO:0008006" key="3">
    <source>
        <dbReference type="Google" id="ProtNLM"/>
    </source>
</evidence>
<comment type="caution">
    <text evidence="1">The sequence shown here is derived from an EMBL/GenBank/DDBJ whole genome shotgun (WGS) entry which is preliminary data.</text>
</comment>
<dbReference type="Proteomes" id="UP000031668">
    <property type="component" value="Unassembled WGS sequence"/>
</dbReference>
<gene>
    <name evidence="1" type="ORF">RF11_03263</name>
</gene>
<evidence type="ECO:0000313" key="1">
    <source>
        <dbReference type="EMBL" id="KII65778.1"/>
    </source>
</evidence>
<dbReference type="AlphaFoldDB" id="A0A0C2J9H0"/>
<name>A0A0C2J9H0_THEKT</name>
<accession>A0A0C2J9H0</accession>
<reference evidence="1 2" key="1">
    <citation type="journal article" date="2014" name="Genome Biol. Evol.">
        <title>The genome of the myxosporean Thelohanellus kitauei shows adaptations to nutrient acquisition within its fish host.</title>
        <authorList>
            <person name="Yang Y."/>
            <person name="Xiong J."/>
            <person name="Zhou Z."/>
            <person name="Huo F."/>
            <person name="Miao W."/>
            <person name="Ran C."/>
            <person name="Liu Y."/>
            <person name="Zhang J."/>
            <person name="Feng J."/>
            <person name="Wang M."/>
            <person name="Wang M."/>
            <person name="Wang L."/>
            <person name="Yao B."/>
        </authorList>
    </citation>
    <scope>NUCLEOTIDE SEQUENCE [LARGE SCALE GENOMIC DNA]</scope>
    <source>
        <strain evidence="1">Wuqing</strain>
    </source>
</reference>